<keyword evidence="3" id="KW-1185">Reference proteome</keyword>
<evidence type="ECO:0000313" key="3">
    <source>
        <dbReference type="Proteomes" id="UP000006622"/>
    </source>
</evidence>
<feature type="compositionally biased region" description="Polar residues" evidence="1">
    <location>
        <begin position="114"/>
        <end position="124"/>
    </location>
</feature>
<evidence type="ECO:0008006" key="4">
    <source>
        <dbReference type="Google" id="ProtNLM"/>
    </source>
</evidence>
<dbReference type="Pfam" id="PF11950">
    <property type="entry name" value="DUF3467"/>
    <property type="match status" value="1"/>
</dbReference>
<accession>F7XKQ2</accession>
<dbReference type="Proteomes" id="UP000006622">
    <property type="component" value="Chromosome"/>
</dbReference>
<dbReference type="GeneID" id="10822418"/>
<name>F7XKQ2_METZD</name>
<dbReference type="STRING" id="679901.Mzhil_0802"/>
<proteinExistence type="predicted"/>
<dbReference type="AlphaFoldDB" id="F7XKQ2"/>
<gene>
    <name evidence="2" type="ordered locus">Mzhil_0802</name>
</gene>
<protein>
    <recommendedName>
        <fullName evidence="4">DUF3467 domain-containing protein</fullName>
    </recommendedName>
</protein>
<dbReference type="RefSeq" id="WP_013898103.1">
    <property type="nucleotide sequence ID" value="NC_015676.1"/>
</dbReference>
<reference evidence="2" key="1">
    <citation type="submission" date="2010-07" db="EMBL/GenBank/DDBJ databases">
        <title>The complete genome of Methanosalsum zhilinae DSM 4017.</title>
        <authorList>
            <consortium name="US DOE Joint Genome Institute (JGI-PGF)"/>
            <person name="Lucas S."/>
            <person name="Copeland A."/>
            <person name="Lapidus A."/>
            <person name="Glavina del Rio T."/>
            <person name="Dalin E."/>
            <person name="Tice H."/>
            <person name="Bruce D."/>
            <person name="Goodwin L."/>
            <person name="Pitluck S."/>
            <person name="Kyrpides N."/>
            <person name="Mavromatis K."/>
            <person name="Ovchinnikova G."/>
            <person name="Daligault H."/>
            <person name="Detter J.C."/>
            <person name="Han C."/>
            <person name="Tapia R."/>
            <person name="Larimer F."/>
            <person name="Land M."/>
            <person name="Hauser L."/>
            <person name="Markowitz V."/>
            <person name="Cheng J.-F."/>
            <person name="Hugenholtz P."/>
            <person name="Woyke T."/>
            <person name="Wu D."/>
            <person name="Spring S."/>
            <person name="Schueler E."/>
            <person name="Brambilla E."/>
            <person name="Klenk H.-P."/>
            <person name="Eisen J.A."/>
        </authorList>
    </citation>
    <scope>NUCLEOTIDE SEQUENCE</scope>
    <source>
        <strain evidence="2">DSM 4017</strain>
    </source>
</reference>
<dbReference type="HOGENOM" id="CLU_1901965_0_0_2"/>
<evidence type="ECO:0000256" key="1">
    <source>
        <dbReference type="SAM" id="MobiDB-lite"/>
    </source>
</evidence>
<sequence>MDDKAEKNKGAKDKRKVTIEIHKSEDFRQIYAIGALGGHSPYDFRISFYNDSPQRFGPQNNTHVMKRQIETELILSPLAALELSRWLNQHLQEYEKKFGPITRPRTKAPDPKSTDNSSNIQGYT</sequence>
<dbReference type="KEGG" id="mzh:Mzhil_0802"/>
<organism evidence="2 3">
    <name type="scientific">Methanosalsum zhilinae (strain DSM 4017 / NBRC 107636 / OCM 62 / WeN5)</name>
    <name type="common">Methanohalophilus zhilinae</name>
    <dbReference type="NCBI Taxonomy" id="679901"/>
    <lineage>
        <taxon>Archaea</taxon>
        <taxon>Methanobacteriati</taxon>
        <taxon>Methanobacteriota</taxon>
        <taxon>Stenosarchaea group</taxon>
        <taxon>Methanomicrobia</taxon>
        <taxon>Methanosarcinales</taxon>
        <taxon>Methanosarcinaceae</taxon>
        <taxon>Methanosalsum</taxon>
    </lineage>
</organism>
<evidence type="ECO:0000313" key="2">
    <source>
        <dbReference type="EMBL" id="AEH60664.1"/>
    </source>
</evidence>
<dbReference type="OrthoDB" id="131738at2157"/>
<feature type="region of interest" description="Disordered" evidence="1">
    <location>
        <begin position="97"/>
        <end position="124"/>
    </location>
</feature>
<dbReference type="EMBL" id="CP002101">
    <property type="protein sequence ID" value="AEH60664.1"/>
    <property type="molecule type" value="Genomic_DNA"/>
</dbReference>
<dbReference type="InterPro" id="IPR021857">
    <property type="entry name" value="DUF3467"/>
</dbReference>